<evidence type="ECO:0000256" key="1">
    <source>
        <dbReference type="SAM" id="SignalP"/>
    </source>
</evidence>
<dbReference type="RefSeq" id="WP_242631909.1">
    <property type="nucleotide sequence ID" value="NZ_SJPI01000001.1"/>
</dbReference>
<dbReference type="AlphaFoldDB" id="A0A5C5WWT0"/>
<dbReference type="GO" id="GO:0016787">
    <property type="term" value="F:hydrolase activity"/>
    <property type="evidence" value="ECO:0007669"/>
    <property type="project" value="InterPro"/>
</dbReference>
<keyword evidence="1" id="KW-0732">Signal</keyword>
<organism evidence="3 4">
    <name type="scientific">Rubripirellula amarantea</name>
    <dbReference type="NCBI Taxonomy" id="2527999"/>
    <lineage>
        <taxon>Bacteria</taxon>
        <taxon>Pseudomonadati</taxon>
        <taxon>Planctomycetota</taxon>
        <taxon>Planctomycetia</taxon>
        <taxon>Pirellulales</taxon>
        <taxon>Pirellulaceae</taxon>
        <taxon>Rubripirellula</taxon>
    </lineage>
</organism>
<evidence type="ECO:0000259" key="2">
    <source>
        <dbReference type="Pfam" id="PF06439"/>
    </source>
</evidence>
<protein>
    <recommendedName>
        <fullName evidence="2">3-keto-alpha-glucoside-1,2-lyase/3-keto-2-hydroxy-glucal hydratase domain-containing protein</fullName>
    </recommendedName>
</protein>
<keyword evidence="4" id="KW-1185">Reference proteome</keyword>
<dbReference type="Pfam" id="PF06439">
    <property type="entry name" value="3keto-disac_hyd"/>
    <property type="match status" value="1"/>
</dbReference>
<name>A0A5C5WWT0_9BACT</name>
<evidence type="ECO:0000313" key="4">
    <source>
        <dbReference type="Proteomes" id="UP000316598"/>
    </source>
</evidence>
<dbReference type="EMBL" id="SJPI01000001">
    <property type="protein sequence ID" value="TWT54405.1"/>
    <property type="molecule type" value="Genomic_DNA"/>
</dbReference>
<gene>
    <name evidence="3" type="ORF">Pla22_20520</name>
</gene>
<evidence type="ECO:0000313" key="3">
    <source>
        <dbReference type="EMBL" id="TWT54405.1"/>
    </source>
</evidence>
<dbReference type="InterPro" id="IPR010496">
    <property type="entry name" value="AL/BT2_dom"/>
</dbReference>
<dbReference type="Proteomes" id="UP000316598">
    <property type="component" value="Unassembled WGS sequence"/>
</dbReference>
<sequence length="245" mass="27286" precursor="true">MIHLLNHRTRLLMNLRLLAMVSLAWLPAVPTLADDIDSVGETVVLFDGDSLDGWVGNEKLWTVEDGQIVGRTNDSDPIEKNTFLVYSGKEFGNFELTLRFKIESGNSGVQYRSTLVDEDKFVVQGYQADIDFANTFAGILYEEGRRGILAKRGERVTIDDDGEKLTKRMGDAQALGNGIHPGQWNDFRIVAKANHLQHYINETLTAEVIDGQTDTAAKSGVIALQLHRGPAMTVRFKDISLRPIQ</sequence>
<reference evidence="3 4" key="1">
    <citation type="submission" date="2019-02" db="EMBL/GenBank/DDBJ databases">
        <title>Deep-cultivation of Planctomycetes and their phenomic and genomic characterization uncovers novel biology.</title>
        <authorList>
            <person name="Wiegand S."/>
            <person name="Jogler M."/>
            <person name="Boedeker C."/>
            <person name="Pinto D."/>
            <person name="Vollmers J."/>
            <person name="Rivas-Marin E."/>
            <person name="Kohn T."/>
            <person name="Peeters S.H."/>
            <person name="Heuer A."/>
            <person name="Rast P."/>
            <person name="Oberbeckmann S."/>
            <person name="Bunk B."/>
            <person name="Jeske O."/>
            <person name="Meyerdierks A."/>
            <person name="Storesund J.E."/>
            <person name="Kallscheuer N."/>
            <person name="Luecker S."/>
            <person name="Lage O.M."/>
            <person name="Pohl T."/>
            <person name="Merkel B.J."/>
            <person name="Hornburger P."/>
            <person name="Mueller R.-W."/>
            <person name="Bruemmer F."/>
            <person name="Labrenz M."/>
            <person name="Spormann A.M."/>
            <person name="Op Den Camp H."/>
            <person name="Overmann J."/>
            <person name="Amann R."/>
            <person name="Jetten M.S.M."/>
            <person name="Mascher T."/>
            <person name="Medema M.H."/>
            <person name="Devos D.P."/>
            <person name="Kaster A.-K."/>
            <person name="Ovreas L."/>
            <person name="Rohde M."/>
            <person name="Galperin M.Y."/>
            <person name="Jogler C."/>
        </authorList>
    </citation>
    <scope>NUCLEOTIDE SEQUENCE [LARGE SCALE GENOMIC DNA]</scope>
    <source>
        <strain evidence="3 4">Pla22</strain>
    </source>
</reference>
<feature type="signal peptide" evidence="1">
    <location>
        <begin position="1"/>
        <end position="33"/>
    </location>
</feature>
<feature type="chain" id="PRO_5022727658" description="3-keto-alpha-glucoside-1,2-lyase/3-keto-2-hydroxy-glucal hydratase domain-containing protein" evidence="1">
    <location>
        <begin position="34"/>
        <end position="245"/>
    </location>
</feature>
<dbReference type="Gene3D" id="2.60.120.560">
    <property type="entry name" value="Exo-inulinase, domain 1"/>
    <property type="match status" value="1"/>
</dbReference>
<comment type="caution">
    <text evidence="3">The sequence shown here is derived from an EMBL/GenBank/DDBJ whole genome shotgun (WGS) entry which is preliminary data.</text>
</comment>
<accession>A0A5C5WWT0</accession>
<feature type="domain" description="3-keto-alpha-glucoside-1,2-lyase/3-keto-2-hydroxy-glucal hydratase" evidence="2">
    <location>
        <begin position="43"/>
        <end position="242"/>
    </location>
</feature>
<proteinExistence type="predicted"/>